<dbReference type="InterPro" id="IPR019815">
    <property type="entry name" value="Translation_initiation_fac_3_C"/>
</dbReference>
<protein>
    <recommendedName>
        <fullName evidence="4 5">Translation initiation factor IF-3</fullName>
    </recommendedName>
</protein>
<evidence type="ECO:0000256" key="4">
    <source>
        <dbReference type="NCBIfam" id="TIGR00168"/>
    </source>
</evidence>
<comment type="function">
    <text evidence="5">IF-3 binds to the 30S ribosomal subunit and shifts the equilibrium between 70S ribosomes and their 50S and 30S subunits in favor of the free subunits, thus enhancing the availability of 30S subunits on which protein synthesis initiation begins.</text>
</comment>
<evidence type="ECO:0000256" key="2">
    <source>
        <dbReference type="ARBA" id="ARBA00022540"/>
    </source>
</evidence>
<dbReference type="PANTHER" id="PTHR10938:SF0">
    <property type="entry name" value="TRANSLATION INITIATION FACTOR IF-3, MITOCHONDRIAL"/>
    <property type="match status" value="1"/>
</dbReference>
<accession>A0A410FU12</accession>
<comment type="similarity">
    <text evidence="1 5">Belongs to the IF-3 family.</text>
</comment>
<dbReference type="SUPFAM" id="SSF54364">
    <property type="entry name" value="Translation initiation factor IF3, N-terminal domain"/>
    <property type="match status" value="1"/>
</dbReference>
<evidence type="ECO:0000313" key="8">
    <source>
        <dbReference type="EMBL" id="QAA76569.1"/>
    </source>
</evidence>
<keyword evidence="2 5" id="KW-0396">Initiation factor</keyword>
<keyword evidence="3 5" id="KW-0648">Protein biosynthesis</keyword>
<dbReference type="InterPro" id="IPR019814">
    <property type="entry name" value="Translation_initiation_fac_3_N"/>
</dbReference>
<dbReference type="FunFam" id="3.30.110.10:FF:000001">
    <property type="entry name" value="Translation initiation factor IF-3"/>
    <property type="match status" value="1"/>
</dbReference>
<evidence type="ECO:0000259" key="6">
    <source>
        <dbReference type="Pfam" id="PF00707"/>
    </source>
</evidence>
<evidence type="ECO:0000256" key="1">
    <source>
        <dbReference type="ARBA" id="ARBA00005439"/>
    </source>
</evidence>
<sequence>MLPIDRALALAREKGLDLVEVAPEANPVVCKIVNYGKYRYQQGKREKKQQKASRLKEVKFTIQTGEHDFQTKLARIREFLEDGHKVRVSVFFKGRQIIHTAKGEEILARVATATEDMAKVDQDTMSKGRTLQMLLVPLPRKGGRVEDKNAQSVSEEV</sequence>
<name>A0A410FU12_BIPS1</name>
<dbReference type="AlphaFoldDB" id="A0A410FU12"/>
<dbReference type="InterPro" id="IPR036787">
    <property type="entry name" value="T_IF-3_N_sf"/>
</dbReference>
<feature type="domain" description="Translation initiation factor 3 N-terminal" evidence="7">
    <location>
        <begin position="2"/>
        <end position="49"/>
    </location>
</feature>
<dbReference type="Proteomes" id="UP000287233">
    <property type="component" value="Chromosome"/>
</dbReference>
<evidence type="ECO:0000259" key="7">
    <source>
        <dbReference type="Pfam" id="PF05198"/>
    </source>
</evidence>
<dbReference type="InterPro" id="IPR036788">
    <property type="entry name" value="T_IF-3_C_sf"/>
</dbReference>
<dbReference type="SUPFAM" id="SSF55200">
    <property type="entry name" value="Translation initiation factor IF3, C-terminal domain"/>
    <property type="match status" value="1"/>
</dbReference>
<dbReference type="GO" id="GO:0005829">
    <property type="term" value="C:cytosol"/>
    <property type="evidence" value="ECO:0007669"/>
    <property type="project" value="TreeGrafter"/>
</dbReference>
<dbReference type="InterPro" id="IPR001288">
    <property type="entry name" value="Translation_initiation_fac_3"/>
</dbReference>
<dbReference type="Pfam" id="PF05198">
    <property type="entry name" value="IF3_N"/>
    <property type="match status" value="1"/>
</dbReference>
<dbReference type="PROSITE" id="PS00938">
    <property type="entry name" value="IF3"/>
    <property type="match status" value="1"/>
</dbReference>
<dbReference type="InterPro" id="IPR019813">
    <property type="entry name" value="Translation_initiation_fac3_CS"/>
</dbReference>
<comment type="subunit">
    <text evidence="5">Monomer.</text>
</comment>
<evidence type="ECO:0000313" key="9">
    <source>
        <dbReference type="Proteomes" id="UP000287233"/>
    </source>
</evidence>
<feature type="domain" description="Translation initiation factor 3 C-terminal" evidence="6">
    <location>
        <begin position="54"/>
        <end position="137"/>
    </location>
</feature>
<dbReference type="GO" id="GO:0043022">
    <property type="term" value="F:ribosome binding"/>
    <property type="evidence" value="ECO:0007669"/>
    <property type="project" value="TreeGrafter"/>
</dbReference>
<comment type="subcellular location">
    <subcellularLocation>
        <location evidence="5">Cytoplasm</location>
    </subcellularLocation>
</comment>
<dbReference type="Pfam" id="PF00707">
    <property type="entry name" value="IF3_C"/>
    <property type="match status" value="1"/>
</dbReference>
<reference evidence="9" key="1">
    <citation type="submission" date="2018-12" db="EMBL/GenBank/DDBJ databases">
        <title>Complete genome sequence of an uncultured bacterium of the candidate phylum Bipolaricaulota.</title>
        <authorList>
            <person name="Kadnikov V.V."/>
            <person name="Mardanov A.V."/>
            <person name="Beletsky A.V."/>
            <person name="Frank Y.A."/>
            <person name="Karnachuk O.V."/>
            <person name="Ravin N.V."/>
        </authorList>
    </citation>
    <scope>NUCLEOTIDE SEQUENCE [LARGE SCALE GENOMIC DNA]</scope>
</reference>
<dbReference type="EMBL" id="CP034928">
    <property type="protein sequence ID" value="QAA76569.1"/>
    <property type="molecule type" value="Genomic_DNA"/>
</dbReference>
<evidence type="ECO:0000256" key="3">
    <source>
        <dbReference type="ARBA" id="ARBA00022917"/>
    </source>
</evidence>
<gene>
    <name evidence="8" type="ORF">BIP78_0803</name>
</gene>
<dbReference type="NCBIfam" id="TIGR00168">
    <property type="entry name" value="infC"/>
    <property type="match status" value="1"/>
</dbReference>
<dbReference type="Gene3D" id="3.30.110.10">
    <property type="entry name" value="Translation initiation factor 3 (IF-3), C-terminal domain"/>
    <property type="match status" value="1"/>
</dbReference>
<organism evidence="8 9">
    <name type="scientific">Bipolaricaulis sibiricus</name>
    <dbReference type="NCBI Taxonomy" id="2501609"/>
    <lineage>
        <taxon>Bacteria</taxon>
        <taxon>Candidatus Bipolaricaulota</taxon>
        <taxon>Candidatus Bipolaricaulia</taxon>
        <taxon>Candidatus Bipolaricaulales</taxon>
        <taxon>Candidatus Bipolaricaulaceae</taxon>
        <taxon>Candidatus Bipolaricaulis</taxon>
    </lineage>
</organism>
<evidence type="ECO:0000256" key="5">
    <source>
        <dbReference type="RuleBase" id="RU000646"/>
    </source>
</evidence>
<dbReference type="PANTHER" id="PTHR10938">
    <property type="entry name" value="TRANSLATION INITIATION FACTOR IF-3"/>
    <property type="match status" value="1"/>
</dbReference>
<dbReference type="KEGG" id="bih:BIP78_0803"/>
<dbReference type="GO" id="GO:0003743">
    <property type="term" value="F:translation initiation factor activity"/>
    <property type="evidence" value="ECO:0007669"/>
    <property type="project" value="UniProtKB-UniRule"/>
</dbReference>
<dbReference type="GO" id="GO:0016020">
    <property type="term" value="C:membrane"/>
    <property type="evidence" value="ECO:0007669"/>
    <property type="project" value="TreeGrafter"/>
</dbReference>
<dbReference type="GO" id="GO:0032790">
    <property type="term" value="P:ribosome disassembly"/>
    <property type="evidence" value="ECO:0007669"/>
    <property type="project" value="TreeGrafter"/>
</dbReference>
<proteinExistence type="inferred from homology"/>
<dbReference type="Gene3D" id="3.10.20.80">
    <property type="entry name" value="Translation initiation factor 3 (IF-3), N-terminal domain"/>
    <property type="match status" value="1"/>
</dbReference>